<keyword evidence="2" id="KW-1185">Reference proteome</keyword>
<dbReference type="EMBL" id="LPWH01000127">
    <property type="protein sequence ID" value="POQ98197.1"/>
    <property type="molecule type" value="Genomic_DNA"/>
</dbReference>
<sequence length="301" mass="34092">MVGHRQQKADPSLPALVLLNRSSRLVRRDYIAAIVEQGFSEIISVELRENAYTVESLNIEFPAVRFLLLDTPVNPGAQINLALGLIAAETVLVMWSTMELPGNLLRARDTLMAGSALCLAPSLRGERGEQLPVVQVPALHRRALRVMTLPLRTTALDTLFPFDYVGLYHRLRFEQAGGFDEKIERSFWQCLDLGFRVALWGGHIRIDPTFRMSYRSMPEPEDQTAGGGYDRFYARNLAVRLREKGPAVSPLQALPFALRSGGSLLETFRIFSEASRWVEKNRDRFRRDARTVIREWSVDHG</sequence>
<comment type="caution">
    <text evidence="1">The sequence shown here is derived from an EMBL/GenBank/DDBJ whole genome shotgun (WGS) entry which is preliminary data.</text>
</comment>
<accession>A0A2S4JF54</accession>
<proteinExistence type="predicted"/>
<organism evidence="1 2">
    <name type="scientific">Alkalispirochaeta sphaeroplastigenens</name>
    <dbReference type="NCBI Taxonomy" id="1187066"/>
    <lineage>
        <taxon>Bacteria</taxon>
        <taxon>Pseudomonadati</taxon>
        <taxon>Spirochaetota</taxon>
        <taxon>Spirochaetia</taxon>
        <taxon>Spirochaetales</taxon>
        <taxon>Spirochaetaceae</taxon>
        <taxon>Alkalispirochaeta</taxon>
    </lineage>
</organism>
<evidence type="ECO:0008006" key="3">
    <source>
        <dbReference type="Google" id="ProtNLM"/>
    </source>
</evidence>
<evidence type="ECO:0000313" key="2">
    <source>
        <dbReference type="Proteomes" id="UP000237350"/>
    </source>
</evidence>
<dbReference type="Proteomes" id="UP000237350">
    <property type="component" value="Unassembled WGS sequence"/>
</dbReference>
<dbReference type="SUPFAM" id="SSF53448">
    <property type="entry name" value="Nucleotide-diphospho-sugar transferases"/>
    <property type="match status" value="1"/>
</dbReference>
<protein>
    <recommendedName>
        <fullName evidence="3">Glycosyltransferase 2-like domain-containing protein</fullName>
    </recommendedName>
</protein>
<dbReference type="AlphaFoldDB" id="A0A2S4JF54"/>
<reference evidence="2" key="1">
    <citation type="submission" date="2015-12" db="EMBL/GenBank/DDBJ databases">
        <authorList>
            <person name="Lodha T.D."/>
            <person name="Chintalapati S."/>
            <person name="Chintalapati V.R."/>
            <person name="Sravanthi T."/>
        </authorList>
    </citation>
    <scope>NUCLEOTIDE SEQUENCE [LARGE SCALE GENOMIC DNA]</scope>
    <source>
        <strain evidence="2">JC133</strain>
    </source>
</reference>
<evidence type="ECO:0000313" key="1">
    <source>
        <dbReference type="EMBL" id="POQ98197.1"/>
    </source>
</evidence>
<dbReference type="InterPro" id="IPR029044">
    <property type="entry name" value="Nucleotide-diphossugar_trans"/>
</dbReference>
<name>A0A2S4JF54_9SPIO</name>
<gene>
    <name evidence="1" type="ORF">AU468_14270</name>
</gene>